<dbReference type="InterPro" id="IPR037465">
    <property type="entry name" value="YlxR"/>
</dbReference>
<evidence type="ECO:0000259" key="1">
    <source>
        <dbReference type="Pfam" id="PF04296"/>
    </source>
</evidence>
<name>A0A0A2DJP8_9CORY</name>
<dbReference type="InterPro" id="IPR007393">
    <property type="entry name" value="YlxR_dom"/>
</dbReference>
<evidence type="ECO:0000313" key="2">
    <source>
        <dbReference type="EMBL" id="KGM19398.1"/>
    </source>
</evidence>
<dbReference type="AlphaFoldDB" id="A0A0A2DJP8"/>
<accession>A0A0A2DJP8</accession>
<dbReference type="GeneID" id="300552959"/>
<gene>
    <name evidence="2" type="ORF">MA47_00585</name>
</gene>
<dbReference type="EMBL" id="JRVJ01000001">
    <property type="protein sequence ID" value="KGM19398.1"/>
    <property type="molecule type" value="Genomic_DNA"/>
</dbReference>
<dbReference type="PANTHER" id="PTHR34215">
    <property type="entry name" value="BLL0784 PROTEIN"/>
    <property type="match status" value="1"/>
</dbReference>
<dbReference type="PANTHER" id="PTHR34215:SF1">
    <property type="entry name" value="YLXR DOMAIN-CONTAINING PROTEIN"/>
    <property type="match status" value="1"/>
</dbReference>
<proteinExistence type="predicted"/>
<feature type="domain" description="YlxR" evidence="1">
    <location>
        <begin position="11"/>
        <end position="81"/>
    </location>
</feature>
<dbReference type="RefSeq" id="WP_035112843.1">
    <property type="nucleotide sequence ID" value="NZ_CP047046.1"/>
</dbReference>
<comment type="caution">
    <text evidence="2">The sequence shown here is derived from an EMBL/GenBank/DDBJ whole genome shotgun (WGS) entry which is preliminary data.</text>
</comment>
<reference evidence="2 3" key="1">
    <citation type="submission" date="2014-10" db="EMBL/GenBank/DDBJ databases">
        <title>Whole Genome sequence of Corynebacterium auriscanis strain CIP 106629.</title>
        <authorList>
            <person name="Hassan S.S."/>
            <person name="Jamal S.B."/>
            <person name="Tiwari S."/>
            <person name="Oliveira L.D.C."/>
            <person name="Souza F."/>
            <person name="Mariano D.C."/>
            <person name="Almeida S."/>
            <person name="Dorella F."/>
            <person name="Pereira F."/>
            <person name="Carvalho A."/>
            <person name="Leal C.A."/>
            <person name="Soares S.D.C."/>
            <person name="Figueiredo H.C."/>
            <person name="Silva A."/>
            <person name="Azevedo V.A."/>
        </authorList>
    </citation>
    <scope>NUCLEOTIDE SEQUENCE [LARGE SCALE GENOMIC DNA]</scope>
    <source>
        <strain evidence="2 3">CIP 106629</strain>
    </source>
</reference>
<sequence length="102" mass="11079">MNASKAHVPQRTCIATREILPVPQLLRVVAHVQSSGTVAIVPDPRRRLGGRGAWIQPTLDAVNTAHTRRAFARALKVSAAQAIDVDPVRTYIEGLPRNEANP</sequence>
<dbReference type="InterPro" id="IPR035931">
    <property type="entry name" value="YlxR-like_sf"/>
</dbReference>
<dbReference type="Proteomes" id="UP000030145">
    <property type="component" value="Unassembled WGS sequence"/>
</dbReference>
<dbReference type="SUPFAM" id="SSF64376">
    <property type="entry name" value="YlxR-like"/>
    <property type="match status" value="1"/>
</dbReference>
<dbReference type="Gene3D" id="3.30.1230.10">
    <property type="entry name" value="YlxR-like"/>
    <property type="match status" value="1"/>
</dbReference>
<keyword evidence="3" id="KW-1185">Reference proteome</keyword>
<dbReference type="Pfam" id="PF04296">
    <property type="entry name" value="YlxR"/>
    <property type="match status" value="1"/>
</dbReference>
<evidence type="ECO:0000313" key="3">
    <source>
        <dbReference type="Proteomes" id="UP000030145"/>
    </source>
</evidence>
<organism evidence="2 3">
    <name type="scientific">Corynebacterium auriscanis</name>
    <dbReference type="NCBI Taxonomy" id="99807"/>
    <lineage>
        <taxon>Bacteria</taxon>
        <taxon>Bacillati</taxon>
        <taxon>Actinomycetota</taxon>
        <taxon>Actinomycetes</taxon>
        <taxon>Mycobacteriales</taxon>
        <taxon>Corynebacteriaceae</taxon>
        <taxon>Corynebacterium</taxon>
    </lineage>
</organism>
<protein>
    <recommendedName>
        <fullName evidence="1">YlxR domain-containing protein</fullName>
    </recommendedName>
</protein>